<dbReference type="EMBL" id="BLXT01003024">
    <property type="protein sequence ID" value="GFN99950.1"/>
    <property type="molecule type" value="Genomic_DNA"/>
</dbReference>
<evidence type="ECO:0000313" key="3">
    <source>
        <dbReference type="Proteomes" id="UP000735302"/>
    </source>
</evidence>
<keyword evidence="3" id="KW-1185">Reference proteome</keyword>
<sequence>MQIYVVCSTIHIGRYRNNNYTDGDYDDDVDDDGDDDDDDNDNGDNDDDVNDDDVDDDGDDDDDDNDIGVHTPTKNIYSEQASDPAILIGGQEGANETEKANIYEKMWSDLVGADLQASCHENVRIFIRSSSHFSQPVQAGVEPPTLWLYGGNV</sequence>
<protein>
    <submittedName>
        <fullName evidence="2">Uncharacterized protein</fullName>
    </submittedName>
</protein>
<proteinExistence type="predicted"/>
<name>A0AAV3ZLG4_9GAST</name>
<gene>
    <name evidence="2" type="ORF">PoB_002645600</name>
</gene>
<evidence type="ECO:0000256" key="1">
    <source>
        <dbReference type="SAM" id="MobiDB-lite"/>
    </source>
</evidence>
<reference evidence="2 3" key="1">
    <citation type="journal article" date="2021" name="Elife">
        <title>Chloroplast acquisition without the gene transfer in kleptoplastic sea slugs, Plakobranchus ocellatus.</title>
        <authorList>
            <person name="Maeda T."/>
            <person name="Takahashi S."/>
            <person name="Yoshida T."/>
            <person name="Shimamura S."/>
            <person name="Takaki Y."/>
            <person name="Nagai Y."/>
            <person name="Toyoda A."/>
            <person name="Suzuki Y."/>
            <person name="Arimoto A."/>
            <person name="Ishii H."/>
            <person name="Satoh N."/>
            <person name="Nishiyama T."/>
            <person name="Hasebe M."/>
            <person name="Maruyama T."/>
            <person name="Minagawa J."/>
            <person name="Obokata J."/>
            <person name="Shigenobu S."/>
        </authorList>
    </citation>
    <scope>NUCLEOTIDE SEQUENCE [LARGE SCALE GENOMIC DNA]</scope>
</reference>
<feature type="compositionally biased region" description="Acidic residues" evidence="1">
    <location>
        <begin position="23"/>
        <end position="66"/>
    </location>
</feature>
<accession>A0AAV3ZLG4</accession>
<feature type="compositionally biased region" description="Polar residues" evidence="1">
    <location>
        <begin position="72"/>
        <end position="81"/>
    </location>
</feature>
<evidence type="ECO:0000313" key="2">
    <source>
        <dbReference type="EMBL" id="GFN99950.1"/>
    </source>
</evidence>
<comment type="caution">
    <text evidence="2">The sequence shown here is derived from an EMBL/GenBank/DDBJ whole genome shotgun (WGS) entry which is preliminary data.</text>
</comment>
<dbReference type="AlphaFoldDB" id="A0AAV3ZLG4"/>
<feature type="region of interest" description="Disordered" evidence="1">
    <location>
        <begin position="17"/>
        <end position="92"/>
    </location>
</feature>
<dbReference type="Proteomes" id="UP000735302">
    <property type="component" value="Unassembled WGS sequence"/>
</dbReference>
<organism evidence="2 3">
    <name type="scientific">Plakobranchus ocellatus</name>
    <dbReference type="NCBI Taxonomy" id="259542"/>
    <lineage>
        <taxon>Eukaryota</taxon>
        <taxon>Metazoa</taxon>
        <taxon>Spiralia</taxon>
        <taxon>Lophotrochozoa</taxon>
        <taxon>Mollusca</taxon>
        <taxon>Gastropoda</taxon>
        <taxon>Heterobranchia</taxon>
        <taxon>Euthyneura</taxon>
        <taxon>Panpulmonata</taxon>
        <taxon>Sacoglossa</taxon>
        <taxon>Placobranchoidea</taxon>
        <taxon>Plakobranchidae</taxon>
        <taxon>Plakobranchus</taxon>
    </lineage>
</organism>